<organism evidence="6 7">
    <name type="scientific">Meripilus lineatus</name>
    <dbReference type="NCBI Taxonomy" id="2056292"/>
    <lineage>
        <taxon>Eukaryota</taxon>
        <taxon>Fungi</taxon>
        <taxon>Dikarya</taxon>
        <taxon>Basidiomycota</taxon>
        <taxon>Agaricomycotina</taxon>
        <taxon>Agaricomycetes</taxon>
        <taxon>Polyporales</taxon>
        <taxon>Meripilaceae</taxon>
        <taxon>Meripilus</taxon>
    </lineage>
</organism>
<evidence type="ECO:0000313" key="7">
    <source>
        <dbReference type="Proteomes" id="UP001212997"/>
    </source>
</evidence>
<reference evidence="6" key="1">
    <citation type="submission" date="2022-07" db="EMBL/GenBank/DDBJ databases">
        <title>Genome Sequence of Physisporinus lineatus.</title>
        <authorList>
            <person name="Buettner E."/>
        </authorList>
    </citation>
    <scope>NUCLEOTIDE SEQUENCE</scope>
    <source>
        <strain evidence="6">VT162</strain>
    </source>
</reference>
<keyword evidence="4" id="KW-0539">Nucleus</keyword>
<dbReference type="PANTHER" id="PTHR45093:SF2">
    <property type="entry name" value="LISH DOMAIN-CONTAINING PROTEIN"/>
    <property type="match status" value="1"/>
</dbReference>
<dbReference type="PROSITE" id="PS50896">
    <property type="entry name" value="LISH"/>
    <property type="match status" value="1"/>
</dbReference>
<evidence type="ECO:0008006" key="8">
    <source>
        <dbReference type="Google" id="ProtNLM"/>
    </source>
</evidence>
<proteinExistence type="predicted"/>
<dbReference type="AlphaFoldDB" id="A0AAD5UUZ4"/>
<evidence type="ECO:0000256" key="5">
    <source>
        <dbReference type="SAM" id="MobiDB-lite"/>
    </source>
</evidence>
<dbReference type="InterPro" id="IPR006594">
    <property type="entry name" value="LisH"/>
</dbReference>
<dbReference type="EMBL" id="JANAWD010000682">
    <property type="protein sequence ID" value="KAJ3476656.1"/>
    <property type="molecule type" value="Genomic_DNA"/>
</dbReference>
<comment type="subcellular location">
    <subcellularLocation>
        <location evidence="1">Nucleus</location>
    </subcellularLocation>
</comment>
<evidence type="ECO:0000256" key="2">
    <source>
        <dbReference type="ARBA" id="ARBA00023015"/>
    </source>
</evidence>
<keyword evidence="2" id="KW-0805">Transcription regulation</keyword>
<feature type="region of interest" description="Disordered" evidence="5">
    <location>
        <begin position="106"/>
        <end position="159"/>
    </location>
</feature>
<protein>
    <recommendedName>
        <fullName evidence="8">LisH domain-containing protein</fullName>
    </recommendedName>
</protein>
<keyword evidence="7" id="KW-1185">Reference proteome</keyword>
<dbReference type="SMART" id="SM00667">
    <property type="entry name" value="LisH"/>
    <property type="match status" value="1"/>
</dbReference>
<keyword evidence="3" id="KW-0804">Transcription</keyword>
<dbReference type="PANTHER" id="PTHR45093">
    <property type="entry name" value="TRANSCRIPTION ACTIVATOR MSS11"/>
    <property type="match status" value="1"/>
</dbReference>
<dbReference type="GO" id="GO:0005634">
    <property type="term" value="C:nucleus"/>
    <property type="evidence" value="ECO:0007669"/>
    <property type="project" value="UniProtKB-SubCell"/>
</dbReference>
<sequence>MLFDLLPPNRFNIYILDYCRKRGYEKTANELALEADIPSDSQPPINAKQGLLFEWWSVFWVLFAAKSSGQASDDALLYTQHQAQQAAQRQNQTRIPQPPVTRFPNGIPSIPRQGPAPQQAPMPNGAGPAHVQPANPMPNGSFCSAQAPRLNHSLWPTNA</sequence>
<comment type="caution">
    <text evidence="6">The sequence shown here is derived from an EMBL/GenBank/DDBJ whole genome shotgun (WGS) entry which is preliminary data.</text>
</comment>
<gene>
    <name evidence="6" type="ORF">NLI96_g11015</name>
</gene>
<evidence type="ECO:0000313" key="6">
    <source>
        <dbReference type="EMBL" id="KAJ3476656.1"/>
    </source>
</evidence>
<dbReference type="Pfam" id="PF08513">
    <property type="entry name" value="LisH"/>
    <property type="match status" value="1"/>
</dbReference>
<evidence type="ECO:0000256" key="4">
    <source>
        <dbReference type="ARBA" id="ARBA00023242"/>
    </source>
</evidence>
<evidence type="ECO:0000256" key="3">
    <source>
        <dbReference type="ARBA" id="ARBA00023163"/>
    </source>
</evidence>
<evidence type="ECO:0000256" key="1">
    <source>
        <dbReference type="ARBA" id="ARBA00004123"/>
    </source>
</evidence>
<accession>A0AAD5UUZ4</accession>
<name>A0AAD5UUZ4_9APHY</name>
<dbReference type="Proteomes" id="UP001212997">
    <property type="component" value="Unassembled WGS sequence"/>
</dbReference>